<evidence type="ECO:0000313" key="3">
    <source>
        <dbReference type="Proteomes" id="UP001430356"/>
    </source>
</evidence>
<accession>A0AAW0FBG5</accession>
<evidence type="ECO:0000256" key="1">
    <source>
        <dbReference type="SAM" id="SignalP"/>
    </source>
</evidence>
<protein>
    <recommendedName>
        <fullName evidence="4">Secreted protein</fullName>
    </recommendedName>
</protein>
<reference evidence="2 3" key="1">
    <citation type="journal article" date="2021" name="MBio">
        <title>A New Model Trypanosomatid, Novymonas esmeraldas: Genomic Perception of Its 'Candidatus Pandoraea novymonadis' Endosymbiont.</title>
        <authorList>
            <person name="Zakharova A."/>
            <person name="Saura A."/>
            <person name="Butenko A."/>
            <person name="Podesvova L."/>
            <person name="Warmusova S."/>
            <person name="Kostygov A.Y."/>
            <person name="Nenarokova A."/>
            <person name="Lukes J."/>
            <person name="Opperdoes F.R."/>
            <person name="Yurchenko V."/>
        </authorList>
    </citation>
    <scope>NUCLEOTIDE SEQUENCE [LARGE SCALE GENOMIC DNA]</scope>
    <source>
        <strain evidence="2 3">E262AT.01</strain>
    </source>
</reference>
<organism evidence="2 3">
    <name type="scientific">Novymonas esmeraldas</name>
    <dbReference type="NCBI Taxonomy" id="1808958"/>
    <lineage>
        <taxon>Eukaryota</taxon>
        <taxon>Discoba</taxon>
        <taxon>Euglenozoa</taxon>
        <taxon>Kinetoplastea</taxon>
        <taxon>Metakinetoplastina</taxon>
        <taxon>Trypanosomatida</taxon>
        <taxon>Trypanosomatidae</taxon>
        <taxon>Novymonas</taxon>
    </lineage>
</organism>
<keyword evidence="1" id="KW-0732">Signal</keyword>
<dbReference type="AlphaFoldDB" id="A0AAW0FBG5"/>
<sequence length="199" mass="22284">MSVFKTLIVAVCVLALLVSNVAEEDGVEALPGLLLHFGADSLKSRFGSARTFNHSETRQLYNMLLSEAEKAIQDSREDAGRRAYTCSKIRWQARRYARSRDGTYAGPWTEIVLQLRDSYVHGIRHLPMALRQDVSDSMALQRPTLYRTAVVVKQAYFCLAPTLSGGECPSYAFLRIVRGKADADIIESCTRSNKSYNDL</sequence>
<keyword evidence="3" id="KW-1185">Reference proteome</keyword>
<feature type="signal peptide" evidence="1">
    <location>
        <begin position="1"/>
        <end position="23"/>
    </location>
</feature>
<comment type="caution">
    <text evidence="2">The sequence shown here is derived from an EMBL/GenBank/DDBJ whole genome shotgun (WGS) entry which is preliminary data.</text>
</comment>
<evidence type="ECO:0000313" key="2">
    <source>
        <dbReference type="EMBL" id="KAK7202010.1"/>
    </source>
</evidence>
<evidence type="ECO:0008006" key="4">
    <source>
        <dbReference type="Google" id="ProtNLM"/>
    </source>
</evidence>
<gene>
    <name evidence="2" type="ORF">NESM_000269100</name>
</gene>
<proteinExistence type="predicted"/>
<dbReference type="Proteomes" id="UP001430356">
    <property type="component" value="Unassembled WGS sequence"/>
</dbReference>
<name>A0AAW0FBG5_9TRYP</name>
<dbReference type="EMBL" id="JAECZO010000023">
    <property type="protein sequence ID" value="KAK7202010.1"/>
    <property type="molecule type" value="Genomic_DNA"/>
</dbReference>
<feature type="chain" id="PRO_5043339909" description="Secreted protein" evidence="1">
    <location>
        <begin position="24"/>
        <end position="199"/>
    </location>
</feature>